<dbReference type="PROSITE" id="PS51257">
    <property type="entry name" value="PROKAR_LIPOPROTEIN"/>
    <property type="match status" value="1"/>
</dbReference>
<evidence type="ECO:0008006" key="3">
    <source>
        <dbReference type="Google" id="ProtNLM"/>
    </source>
</evidence>
<dbReference type="RefSeq" id="WP_111286863.1">
    <property type="nucleotide sequence ID" value="NZ_CP147988.1"/>
</dbReference>
<dbReference type="Proteomes" id="UP001447857">
    <property type="component" value="Chromosome"/>
</dbReference>
<reference evidence="1 2" key="1">
    <citation type="submission" date="2024-02" db="EMBL/GenBank/DDBJ databases">
        <title>complete genome of Flavobacterium ginsenosidimutans Str. YTB16.</title>
        <authorList>
            <person name="Wang Q."/>
        </authorList>
    </citation>
    <scope>NUCLEOTIDE SEQUENCE [LARGE SCALE GENOMIC DNA]</scope>
    <source>
        <strain evidence="1 2">YTB16</strain>
    </source>
</reference>
<protein>
    <recommendedName>
        <fullName evidence="3">Dihydrolipoamide dehydrogenase</fullName>
    </recommendedName>
</protein>
<keyword evidence="2" id="KW-1185">Reference proteome</keyword>
<gene>
    <name evidence="1" type="ORF">V6624_02930</name>
</gene>
<evidence type="ECO:0000313" key="1">
    <source>
        <dbReference type="EMBL" id="WXK50592.1"/>
    </source>
</evidence>
<name>A0ABZ2Q902_9FLAO</name>
<accession>A0ABZ2Q902</accession>
<organism evidence="1 2">
    <name type="scientific">Flavobacterium ginsenosidimutans</name>
    <dbReference type="NCBI Taxonomy" id="687844"/>
    <lineage>
        <taxon>Bacteria</taxon>
        <taxon>Pseudomonadati</taxon>
        <taxon>Bacteroidota</taxon>
        <taxon>Flavobacteriia</taxon>
        <taxon>Flavobacteriales</taxon>
        <taxon>Flavobacteriaceae</taxon>
        <taxon>Flavobacterium</taxon>
    </lineage>
</organism>
<dbReference type="EMBL" id="CP147988">
    <property type="protein sequence ID" value="WXK50592.1"/>
    <property type="molecule type" value="Genomic_DNA"/>
</dbReference>
<proteinExistence type="predicted"/>
<sequence length="176" mass="19301">MKKILTLFAVIGLVAFSSCEGPEGPPGVPGQDGQDGLPGNVNEIFEVTLDFNNANNYGRTYVLDPVIAQGDNLLVYELVNTNDGIDTWALLPQVYYLSNGSAQYNFSFSYDQFSIFIDSDFDPALLPAAFTTNKTFRVVILPGAVFGKSVNKADYSDYNAVIKKYNIDDSNVKKLN</sequence>
<evidence type="ECO:0000313" key="2">
    <source>
        <dbReference type="Proteomes" id="UP001447857"/>
    </source>
</evidence>